<organism evidence="6">
    <name type="scientific">freshwater metagenome</name>
    <dbReference type="NCBI Taxonomy" id="449393"/>
    <lineage>
        <taxon>unclassified sequences</taxon>
        <taxon>metagenomes</taxon>
        <taxon>ecological metagenomes</taxon>
    </lineage>
</organism>
<evidence type="ECO:0000256" key="2">
    <source>
        <dbReference type="ARBA" id="ARBA00022679"/>
    </source>
</evidence>
<dbReference type="GO" id="GO:0030163">
    <property type="term" value="P:protein catabolic process"/>
    <property type="evidence" value="ECO:0007669"/>
    <property type="project" value="InterPro"/>
</dbReference>
<evidence type="ECO:0000256" key="3">
    <source>
        <dbReference type="ARBA" id="ARBA00023315"/>
    </source>
</evidence>
<dbReference type="Gene3D" id="3.40.630.70">
    <property type="entry name" value="Leucyl/phenylalanyl-tRNA-protein transferase, C-terminal domain"/>
    <property type="match status" value="1"/>
</dbReference>
<sequence>MNRRNREAGPATTWDTVPADPGESRWRLPDPGDANHDEHHDANGDESDDGDLVAVGADLEPSTLIAAYRRGLFPMPISRRDIGWFSPDPRGIIPLNGLHVTRSLRQSAKRYTVTVDTAFREVMVTCARPDRPHGWINDDFVRAYVRLHEMGWAHSVECRGDDGELVGGLYGVRINRFFAGESMFSTQRDASKVALVALVGMLRESGVELLDVQWHTDHLGSLGAVAIPRNEYLERLRRAVRAGQS</sequence>
<keyword evidence="2" id="KW-0808">Transferase</keyword>
<dbReference type="GO" id="GO:0005737">
    <property type="term" value="C:cytoplasm"/>
    <property type="evidence" value="ECO:0007669"/>
    <property type="project" value="TreeGrafter"/>
</dbReference>
<dbReference type="EMBL" id="CAFBON010000028">
    <property type="protein sequence ID" value="CAB4978939.1"/>
    <property type="molecule type" value="Genomic_DNA"/>
</dbReference>
<feature type="compositionally biased region" description="Basic and acidic residues" evidence="4">
    <location>
        <begin position="22"/>
        <end position="43"/>
    </location>
</feature>
<dbReference type="InterPro" id="IPR004616">
    <property type="entry name" value="Leu/Phe-tRNA_Trfase"/>
</dbReference>
<dbReference type="HAMAP" id="MF_00688">
    <property type="entry name" value="Leu_Phe_trans"/>
    <property type="match status" value="1"/>
</dbReference>
<dbReference type="Pfam" id="PF03588">
    <property type="entry name" value="Leu_Phe_trans"/>
    <property type="match status" value="1"/>
</dbReference>
<dbReference type="InterPro" id="IPR016181">
    <property type="entry name" value="Acyl_CoA_acyltransferase"/>
</dbReference>
<dbReference type="SUPFAM" id="SSF55729">
    <property type="entry name" value="Acyl-CoA N-acyltransferases (Nat)"/>
    <property type="match status" value="1"/>
</dbReference>
<dbReference type="EMBL" id="CAFAAJ010000245">
    <property type="protein sequence ID" value="CAB4825795.1"/>
    <property type="molecule type" value="Genomic_DNA"/>
</dbReference>
<dbReference type="InterPro" id="IPR042203">
    <property type="entry name" value="Leu/Phe-tRNA_Trfase_C"/>
</dbReference>
<evidence type="ECO:0000313" key="5">
    <source>
        <dbReference type="EMBL" id="CAB4825795.1"/>
    </source>
</evidence>
<feature type="region of interest" description="Disordered" evidence="4">
    <location>
        <begin position="1"/>
        <end position="51"/>
    </location>
</feature>
<dbReference type="NCBIfam" id="TIGR00667">
    <property type="entry name" value="aat"/>
    <property type="match status" value="1"/>
</dbReference>
<proteinExistence type="inferred from homology"/>
<evidence type="ECO:0000313" key="6">
    <source>
        <dbReference type="EMBL" id="CAB4978939.1"/>
    </source>
</evidence>
<accession>A0A6J7MKH5</accession>
<gene>
    <name evidence="5" type="ORF">UFOPK3001_02454</name>
    <name evidence="6" type="ORF">UFOPK3954_00425</name>
</gene>
<dbReference type="InterPro" id="IPR042221">
    <property type="entry name" value="Leu/Phe-tRNA_Trfase_N"/>
</dbReference>
<dbReference type="AlphaFoldDB" id="A0A6J7MKH5"/>
<reference evidence="6" key="1">
    <citation type="submission" date="2020-05" db="EMBL/GenBank/DDBJ databases">
        <authorList>
            <person name="Chiriac C."/>
            <person name="Salcher M."/>
            <person name="Ghai R."/>
            <person name="Kavagutti S V."/>
        </authorList>
    </citation>
    <scope>NUCLEOTIDE SEQUENCE</scope>
</reference>
<dbReference type="PANTHER" id="PTHR30098">
    <property type="entry name" value="LEUCYL/PHENYLALANYL-TRNA--PROTEIN TRANSFERASE"/>
    <property type="match status" value="1"/>
</dbReference>
<name>A0A6J7MKH5_9ZZZZ</name>
<dbReference type="GO" id="GO:0008914">
    <property type="term" value="F:leucyl-tRNA--protein transferase activity"/>
    <property type="evidence" value="ECO:0007669"/>
    <property type="project" value="InterPro"/>
</dbReference>
<dbReference type="PANTHER" id="PTHR30098:SF2">
    <property type="entry name" value="LEUCYL_PHENYLALANYL-TRNA--PROTEIN TRANSFERASE"/>
    <property type="match status" value="1"/>
</dbReference>
<keyword evidence="1" id="KW-0963">Cytoplasm</keyword>
<dbReference type="Gene3D" id="3.30.70.3550">
    <property type="entry name" value="Leucyl/phenylalanyl-tRNA-protein transferase, N-terminal domain"/>
    <property type="match status" value="1"/>
</dbReference>
<keyword evidence="3" id="KW-0012">Acyltransferase</keyword>
<evidence type="ECO:0000256" key="4">
    <source>
        <dbReference type="SAM" id="MobiDB-lite"/>
    </source>
</evidence>
<evidence type="ECO:0000256" key="1">
    <source>
        <dbReference type="ARBA" id="ARBA00022490"/>
    </source>
</evidence>
<protein>
    <submittedName>
        <fullName evidence="6">Unannotated protein</fullName>
    </submittedName>
</protein>